<dbReference type="EMBL" id="LJSK01000094">
    <property type="protein sequence ID" value="KPI87294.1"/>
    <property type="molecule type" value="Genomic_DNA"/>
</dbReference>
<evidence type="ECO:0000256" key="6">
    <source>
        <dbReference type="ARBA" id="ARBA00022695"/>
    </source>
</evidence>
<evidence type="ECO:0000256" key="11">
    <source>
        <dbReference type="ARBA" id="ARBA00023242"/>
    </source>
</evidence>
<comment type="subcellular location">
    <subcellularLocation>
        <location evidence="13">Nucleus</location>
    </subcellularLocation>
    <subcellularLocation>
        <location evidence="13">Chromosome</location>
        <location evidence="13">Telomere</location>
    </subcellularLocation>
</comment>
<evidence type="ECO:0000256" key="1">
    <source>
        <dbReference type="ARBA" id="ARBA00008001"/>
    </source>
</evidence>
<evidence type="ECO:0000256" key="2">
    <source>
        <dbReference type="ARBA" id="ARBA00012493"/>
    </source>
</evidence>
<comment type="similarity">
    <text evidence="1 13">Belongs to the reverse transcriptase family. Telomerase subfamily.</text>
</comment>
<dbReference type="InterPro" id="IPR000477">
    <property type="entry name" value="RT_dom"/>
</dbReference>
<dbReference type="GO" id="GO:0007004">
    <property type="term" value="P:telomere maintenance via telomerase"/>
    <property type="evidence" value="ECO:0007669"/>
    <property type="project" value="TreeGrafter"/>
</dbReference>
<comment type="catalytic activity">
    <reaction evidence="12 13">
        <text>DNA(n) + a 2'-deoxyribonucleoside 5'-triphosphate = DNA(n+1) + diphosphate</text>
        <dbReference type="Rhea" id="RHEA:22508"/>
        <dbReference type="Rhea" id="RHEA-COMP:17339"/>
        <dbReference type="Rhea" id="RHEA-COMP:17340"/>
        <dbReference type="ChEBI" id="CHEBI:33019"/>
        <dbReference type="ChEBI" id="CHEBI:61560"/>
        <dbReference type="ChEBI" id="CHEBI:173112"/>
        <dbReference type="EC" id="2.7.7.49"/>
    </reaction>
</comment>
<dbReference type="OMA" id="RCYDNLP"/>
<evidence type="ECO:0000256" key="5">
    <source>
        <dbReference type="ARBA" id="ARBA00022679"/>
    </source>
</evidence>
<evidence type="ECO:0000256" key="12">
    <source>
        <dbReference type="ARBA" id="ARBA00048173"/>
    </source>
</evidence>
<keyword evidence="17" id="KW-1185">Reference proteome</keyword>
<sequence>MSASFPSVPGFMGPLSLKTFLEDFFALKLTFGAKEAPFRVERSGNVASRAMLEVVLPVNESFLVVVYVARHATAAPPPAAYTSHHSSNCRATPAVITKEQNSVSPSPLKLNKYPSSVPTAASWLLYTQADHRPFTNALLQHPWWLLFASLLGPAAIAFVELYCPIVLQLEAMAGGVQVLGPALHHAAPPAARSNVVHRCRAIKRAREEATAVPVQDTCSHLTKKSRTESYAGSTAAIPVALPKGKSKSKSRPRSGKRGDGKLHITSQSTFSAKTASAWEAALPRTDVPRTRLYSVQDKDAADATPHDKSAVTAEEGVQPIPVSLLESLWVGRHPRSLQCAVRAALPRWQALRMERVPLLRASVAPSHSKEVESADTDPLFLPFCFVRHIFRWMRLEMPTCRNAGPMLGQVEGGSSFNVGAHLQRVLSSVLHQCSRLDLRGAALKHLRYIEERFQRQQLAKETSDIQRLAAPVDVVVAYLRTLLSTLRWPLSTDASCKGPPRCSFWGIEEAGSARVLDALLTVLSAWLSAGRHASFPTARFLDGVPVAQLPWLAGFFTNPISKSPSAARHARRQRSQIQQRVWLQFVLFLTQDVVPFLVRSSFVVIWSSKNTHQLLFFPASVWRRVVRCELRRIENHRASSPQFQGETTQADNGSCAPQSLTNFGDGVGGVGGTQVVKRLSRLCSSDQIAHRKYSATLTARNGGTSLLYAGVRFRPDGRKLRPIAVLRSASFRSIDAMTRGKPSPYSHPAALLRLLARIVPQLGVTMPPSTANVLAWVQRMSDKGKRVVALHRYRHQLSPPSCPLPHKSALRGAFQCLVSGVEEQRVRSGLPKLSNLSHQDEYAELRSFCEEARRCAAKKNEEVREADAETHGLGATSTEAAPRIFLVRSDAFRCYDNLPQSRVLEEVRALICHDAYRTLYFTAMYNSEGCSCQRVASLHRTLVSRTVPCADIANGKLSRIPRGQVYWEEESKDGKGHVGAKTALSGDAVRALLHEHLKHHLIVLNGSIFEQRVGILQGSPVAMLLCDQLFAGAVDTSLSSILSVHAERSLLLRRVDDVLVATTSSVAAQRCLQAMQRGWPSSGYRSNAKKLTMSSASGELVPWCGLLLHDTTLETSVEWRRMGPVLSSLRVADALKVHCGDREPLLFTQRLLAVVHLRVPPTALCGRINSKGRQLRTFYEAALLWSRLIVWKVHETLATAHHRCVAVLLLRPLAACIARLCRLLRRHHEFLTARQSGCDVCSAEVRACVLAALHRTLQAKLRVLVLRPTRLAGGQQRRRQKGPRGQGEKKWKKGPRGKNVRCTGGTPRERGHCNDSKCSTSPSSLRAFWWCAASQIEAQWCGSLAVLERVDEQKKSREEYVESKQGSAAATADLLRDDGPSSLHMQSLHAMQQLFRHDADSAGCPKAA</sequence>
<accession>A0A0N1HXN9</accession>
<dbReference type="SMART" id="SM00975">
    <property type="entry name" value="Telomerase_RBD"/>
    <property type="match status" value="1"/>
</dbReference>
<dbReference type="PANTHER" id="PTHR12066">
    <property type="entry name" value="TELOMERASE REVERSE TRANSCRIPTASE"/>
    <property type="match status" value="1"/>
</dbReference>
<dbReference type="GO" id="GO:0070034">
    <property type="term" value="F:telomerase RNA binding"/>
    <property type="evidence" value="ECO:0007669"/>
    <property type="project" value="TreeGrafter"/>
</dbReference>
<keyword evidence="8 13" id="KW-0460">Magnesium</keyword>
<dbReference type="InterPro" id="IPR003545">
    <property type="entry name" value="Telomerase_RT"/>
</dbReference>
<feature type="region of interest" description="Disordered" evidence="14">
    <location>
        <begin position="1273"/>
        <end position="1317"/>
    </location>
</feature>
<dbReference type="OrthoDB" id="289721at2759"/>
<dbReference type="PROSITE" id="PS50878">
    <property type="entry name" value="RT_POL"/>
    <property type="match status" value="1"/>
</dbReference>
<gene>
    <name evidence="16" type="ORF">ABL78_3631</name>
</gene>
<keyword evidence="11 13" id="KW-0539">Nucleus</keyword>
<dbReference type="Pfam" id="PF12009">
    <property type="entry name" value="Telomerase_RBD"/>
    <property type="match status" value="1"/>
</dbReference>
<feature type="compositionally biased region" description="Basic residues" evidence="14">
    <location>
        <begin position="1290"/>
        <end position="1299"/>
    </location>
</feature>
<feature type="compositionally biased region" description="Basic residues" evidence="14">
    <location>
        <begin position="244"/>
        <end position="255"/>
    </location>
</feature>
<evidence type="ECO:0000259" key="15">
    <source>
        <dbReference type="PROSITE" id="PS50878"/>
    </source>
</evidence>
<evidence type="ECO:0000256" key="8">
    <source>
        <dbReference type="ARBA" id="ARBA00022842"/>
    </source>
</evidence>
<keyword evidence="7 13" id="KW-0479">Metal-binding</keyword>
<comment type="function">
    <text evidence="13">Telomerase is a ribonucleoprotein enzyme essential for the replication of chromosome termini in most eukaryotes. It elongates telomeres. It is a reverse transcriptase that adds simple sequence repeats to chromosome ends by copying a template sequence within the RNA component of the enzyme.</text>
</comment>
<evidence type="ECO:0000256" key="3">
    <source>
        <dbReference type="ARBA" id="ARBA00016182"/>
    </source>
</evidence>
<dbReference type="GO" id="GO:0046872">
    <property type="term" value="F:metal ion binding"/>
    <property type="evidence" value="ECO:0007669"/>
    <property type="project" value="UniProtKB-KW"/>
</dbReference>
<evidence type="ECO:0000256" key="7">
    <source>
        <dbReference type="ARBA" id="ARBA00022723"/>
    </source>
</evidence>
<feature type="domain" description="Reverse transcriptase" evidence="15">
    <location>
        <begin position="695"/>
        <end position="1108"/>
    </location>
</feature>
<keyword evidence="9 13" id="KW-0779">Telomere</keyword>
<keyword evidence="4 13" id="KW-0158">Chromosome</keyword>
<keyword evidence="10 13" id="KW-0695">RNA-directed DNA polymerase</keyword>
<dbReference type="InterPro" id="IPR021891">
    <property type="entry name" value="Telomerase_RBD"/>
</dbReference>
<evidence type="ECO:0000256" key="9">
    <source>
        <dbReference type="ARBA" id="ARBA00022895"/>
    </source>
</evidence>
<feature type="region of interest" description="Disordered" evidence="14">
    <location>
        <begin position="295"/>
        <end position="314"/>
    </location>
</feature>
<reference evidence="16 17" key="1">
    <citation type="journal article" date="2015" name="PLoS Pathog.">
        <title>Leptomonas seymouri: Adaptations to the Dixenous Life Cycle Analyzed by Genome Sequencing, Transcriptome Profiling and Co-infection with Leishmania donovani.</title>
        <authorList>
            <person name="Kraeva N."/>
            <person name="Butenko A."/>
            <person name="Hlavacova J."/>
            <person name="Kostygov A."/>
            <person name="Myskova J."/>
            <person name="Grybchuk D."/>
            <person name="Lestinova T."/>
            <person name="Votypka J."/>
            <person name="Volf P."/>
            <person name="Opperdoes F."/>
            <person name="Flegontov P."/>
            <person name="Lukes J."/>
            <person name="Yurchenko V."/>
        </authorList>
    </citation>
    <scope>NUCLEOTIDE SEQUENCE [LARGE SCALE GENOMIC DNA]</scope>
    <source>
        <strain evidence="16 17">ATCC 30220</strain>
    </source>
</reference>
<dbReference type="PRINTS" id="PR01365">
    <property type="entry name" value="TELOMERASERT"/>
</dbReference>
<keyword evidence="5 13" id="KW-0808">Transferase</keyword>
<evidence type="ECO:0000256" key="10">
    <source>
        <dbReference type="ARBA" id="ARBA00022918"/>
    </source>
</evidence>
<dbReference type="GO" id="GO:0000333">
    <property type="term" value="C:telomerase catalytic core complex"/>
    <property type="evidence" value="ECO:0007669"/>
    <property type="project" value="TreeGrafter"/>
</dbReference>
<dbReference type="VEuPathDB" id="TriTrypDB:Lsey_0094_0190"/>
<dbReference type="EC" id="2.7.7.49" evidence="2 13"/>
<name>A0A0N1HXN9_LEPSE</name>
<protein>
    <recommendedName>
        <fullName evidence="3 13">Telomerase reverse transcriptase</fullName>
        <ecNumber evidence="2 13">2.7.7.49</ecNumber>
    </recommendedName>
    <alternativeName>
        <fullName evidence="13">Telomerase catalytic subunit</fullName>
    </alternativeName>
</protein>
<organism evidence="16 17">
    <name type="scientific">Leptomonas seymouri</name>
    <dbReference type="NCBI Taxonomy" id="5684"/>
    <lineage>
        <taxon>Eukaryota</taxon>
        <taxon>Discoba</taxon>
        <taxon>Euglenozoa</taxon>
        <taxon>Kinetoplastea</taxon>
        <taxon>Metakinetoplastina</taxon>
        <taxon>Trypanosomatida</taxon>
        <taxon>Trypanosomatidae</taxon>
        <taxon>Leishmaniinae</taxon>
        <taxon>Leptomonas</taxon>
    </lineage>
</organism>
<dbReference type="CDD" id="cd01648">
    <property type="entry name" value="TERT"/>
    <property type="match status" value="1"/>
</dbReference>
<comment type="caution">
    <text evidence="16">The sequence shown here is derived from an EMBL/GenBank/DDBJ whole genome shotgun (WGS) entry which is preliminary data.</text>
</comment>
<dbReference type="Proteomes" id="UP000038009">
    <property type="component" value="Unassembled WGS sequence"/>
</dbReference>
<feature type="region of interest" description="Disordered" evidence="14">
    <location>
        <begin position="241"/>
        <end position="266"/>
    </location>
</feature>
<dbReference type="Gene3D" id="1.10.132.70">
    <property type="match status" value="1"/>
</dbReference>
<dbReference type="GO" id="GO:0000781">
    <property type="term" value="C:chromosome, telomeric region"/>
    <property type="evidence" value="ECO:0007669"/>
    <property type="project" value="UniProtKB-SubCell"/>
</dbReference>
<feature type="compositionally biased region" description="Basic and acidic residues" evidence="14">
    <location>
        <begin position="296"/>
        <end position="309"/>
    </location>
</feature>
<dbReference type="GO" id="GO:0042162">
    <property type="term" value="F:telomeric DNA binding"/>
    <property type="evidence" value="ECO:0007669"/>
    <property type="project" value="TreeGrafter"/>
</dbReference>
<evidence type="ECO:0000256" key="13">
    <source>
        <dbReference type="RuleBase" id="RU365061"/>
    </source>
</evidence>
<dbReference type="GO" id="GO:0003720">
    <property type="term" value="F:telomerase activity"/>
    <property type="evidence" value="ECO:0007669"/>
    <property type="project" value="InterPro"/>
</dbReference>
<evidence type="ECO:0000256" key="14">
    <source>
        <dbReference type="SAM" id="MobiDB-lite"/>
    </source>
</evidence>
<keyword evidence="6 13" id="KW-0548">Nucleotidyltransferase</keyword>
<evidence type="ECO:0000313" key="17">
    <source>
        <dbReference type="Proteomes" id="UP000038009"/>
    </source>
</evidence>
<dbReference type="PANTHER" id="PTHR12066:SF0">
    <property type="entry name" value="TELOMERASE REVERSE TRANSCRIPTASE"/>
    <property type="match status" value="1"/>
</dbReference>
<evidence type="ECO:0000256" key="4">
    <source>
        <dbReference type="ARBA" id="ARBA00022454"/>
    </source>
</evidence>
<evidence type="ECO:0000313" key="16">
    <source>
        <dbReference type="EMBL" id="KPI87294.1"/>
    </source>
</evidence>
<proteinExistence type="inferred from homology"/>